<dbReference type="Pfam" id="PF08450">
    <property type="entry name" value="SGL"/>
    <property type="match status" value="1"/>
</dbReference>
<proteinExistence type="inferred from homology"/>
<evidence type="ECO:0000313" key="5">
    <source>
        <dbReference type="EMBL" id="OCL03400.1"/>
    </source>
</evidence>
<dbReference type="GO" id="GO:0005509">
    <property type="term" value="F:calcium ion binding"/>
    <property type="evidence" value="ECO:0007669"/>
    <property type="project" value="TreeGrafter"/>
</dbReference>
<dbReference type="PRINTS" id="PR01790">
    <property type="entry name" value="SMP30FAMILY"/>
</dbReference>
<keyword evidence="6" id="KW-1185">Reference proteome</keyword>
<dbReference type="Gene3D" id="2.120.10.30">
    <property type="entry name" value="TolB, C-terminal domain"/>
    <property type="match status" value="1"/>
</dbReference>
<dbReference type="InterPro" id="IPR013658">
    <property type="entry name" value="SGL"/>
</dbReference>
<evidence type="ECO:0000256" key="2">
    <source>
        <dbReference type="PIRSR" id="PIRSR605511-1"/>
    </source>
</evidence>
<dbReference type="OrthoDB" id="423498at2759"/>
<dbReference type="EMBL" id="KV750745">
    <property type="protein sequence ID" value="OCL03400.1"/>
    <property type="molecule type" value="Genomic_DNA"/>
</dbReference>
<evidence type="ECO:0000313" key="6">
    <source>
        <dbReference type="Proteomes" id="UP000250140"/>
    </source>
</evidence>
<dbReference type="InterPro" id="IPR011042">
    <property type="entry name" value="6-blade_b-propeller_TolB-like"/>
</dbReference>
<name>A0A8E2ERA7_9PEZI</name>
<feature type="binding site" evidence="3">
    <location>
        <position position="119"/>
    </location>
    <ligand>
        <name>substrate</name>
    </ligand>
</feature>
<keyword evidence="3" id="KW-0862">Zinc</keyword>
<protein>
    <recommendedName>
        <fullName evidence="4">SMP-30/Gluconolactonase/LRE-like region domain-containing protein</fullName>
    </recommendedName>
</protein>
<dbReference type="PANTHER" id="PTHR10907">
    <property type="entry name" value="REGUCALCIN"/>
    <property type="match status" value="1"/>
</dbReference>
<feature type="binding site" evidence="3">
    <location>
        <position position="171"/>
    </location>
    <ligand>
        <name>a divalent metal cation</name>
        <dbReference type="ChEBI" id="CHEBI:60240"/>
    </ligand>
</feature>
<dbReference type="GO" id="GO:0004341">
    <property type="term" value="F:gluconolactonase activity"/>
    <property type="evidence" value="ECO:0007669"/>
    <property type="project" value="TreeGrafter"/>
</dbReference>
<dbReference type="SUPFAM" id="SSF63829">
    <property type="entry name" value="Calcium-dependent phosphotriesterase"/>
    <property type="match status" value="1"/>
</dbReference>
<reference evidence="5 6" key="1">
    <citation type="journal article" date="2016" name="Nat. Commun.">
        <title>Ectomycorrhizal ecology is imprinted in the genome of the dominant symbiotic fungus Cenococcum geophilum.</title>
        <authorList>
            <consortium name="DOE Joint Genome Institute"/>
            <person name="Peter M."/>
            <person name="Kohler A."/>
            <person name="Ohm R.A."/>
            <person name="Kuo A."/>
            <person name="Krutzmann J."/>
            <person name="Morin E."/>
            <person name="Arend M."/>
            <person name="Barry K.W."/>
            <person name="Binder M."/>
            <person name="Choi C."/>
            <person name="Clum A."/>
            <person name="Copeland A."/>
            <person name="Grisel N."/>
            <person name="Haridas S."/>
            <person name="Kipfer T."/>
            <person name="LaButti K."/>
            <person name="Lindquist E."/>
            <person name="Lipzen A."/>
            <person name="Maire R."/>
            <person name="Meier B."/>
            <person name="Mihaltcheva S."/>
            <person name="Molinier V."/>
            <person name="Murat C."/>
            <person name="Poggeler S."/>
            <person name="Quandt C.A."/>
            <person name="Sperisen C."/>
            <person name="Tritt A."/>
            <person name="Tisserant E."/>
            <person name="Crous P.W."/>
            <person name="Henrissat B."/>
            <person name="Nehls U."/>
            <person name="Egli S."/>
            <person name="Spatafora J.W."/>
            <person name="Grigoriev I.V."/>
            <person name="Martin F.M."/>
        </authorList>
    </citation>
    <scope>NUCLEOTIDE SEQUENCE [LARGE SCALE GENOMIC DNA]</scope>
    <source>
        <strain evidence="5 6">CBS 207.34</strain>
    </source>
</reference>
<sequence>MSPIKTYTVTEPYVKLSCSLGEGPFWEEATNTVRFVDIVKCNVHSIDLNKGPSSHKILGNLDISIGVTADIEGNDEEFVFGGKHGFGIFNRSTAQYRYIKKAWAEEEIAAGKDKTMRANDGAVDSQGRFWVGYMNDPLVKDPGADRATGVLFRLDPDLSLHRILEGVTIPNGTTWSPDDKTMYFADSTTSNIYAFDFDSVSGSISNKRVFFSTAGMGEGVVPDGHCIDEEGYMWTAIHGNGKVVRVSPEGEVVAEITLPTPSVTCPAFAGEELFITTAGGDESDPSSLAGSVFRVHVGVKGMKLHRFRMMA</sequence>
<keyword evidence="3" id="KW-0479">Metal-binding</keyword>
<dbReference type="Proteomes" id="UP000250140">
    <property type="component" value="Unassembled WGS sequence"/>
</dbReference>
<feature type="domain" description="SMP-30/Gluconolactonase/LRE-like region" evidence="4">
    <location>
        <begin position="20"/>
        <end position="278"/>
    </location>
</feature>
<dbReference type="PANTHER" id="PTHR10907:SF47">
    <property type="entry name" value="REGUCALCIN"/>
    <property type="match status" value="1"/>
</dbReference>
<organism evidence="5 6">
    <name type="scientific">Glonium stellatum</name>
    <dbReference type="NCBI Taxonomy" id="574774"/>
    <lineage>
        <taxon>Eukaryota</taxon>
        <taxon>Fungi</taxon>
        <taxon>Dikarya</taxon>
        <taxon>Ascomycota</taxon>
        <taxon>Pezizomycotina</taxon>
        <taxon>Dothideomycetes</taxon>
        <taxon>Pleosporomycetidae</taxon>
        <taxon>Gloniales</taxon>
        <taxon>Gloniaceae</taxon>
        <taxon>Glonium</taxon>
    </lineage>
</organism>
<feature type="binding site" evidence="3">
    <location>
        <position position="117"/>
    </location>
    <ligand>
        <name>substrate</name>
    </ligand>
</feature>
<feature type="binding site" evidence="3">
    <location>
        <position position="223"/>
    </location>
    <ligand>
        <name>a divalent metal cation</name>
        <dbReference type="ChEBI" id="CHEBI:60240"/>
    </ligand>
</feature>
<dbReference type="AlphaFoldDB" id="A0A8E2ERA7"/>
<feature type="binding site" evidence="3">
    <location>
        <position position="22"/>
    </location>
    <ligand>
        <name>a divalent metal cation</name>
        <dbReference type="ChEBI" id="CHEBI:60240"/>
    </ligand>
</feature>
<evidence type="ECO:0000259" key="4">
    <source>
        <dbReference type="Pfam" id="PF08450"/>
    </source>
</evidence>
<comment type="similarity">
    <text evidence="1">Belongs to the SMP-30/CGR1 family.</text>
</comment>
<evidence type="ECO:0000256" key="3">
    <source>
        <dbReference type="PIRSR" id="PIRSR605511-2"/>
    </source>
</evidence>
<comment type="cofactor">
    <cofactor evidence="3">
        <name>Zn(2+)</name>
        <dbReference type="ChEBI" id="CHEBI:29105"/>
    </cofactor>
    <text evidence="3">Binds 1 divalent metal cation per subunit.</text>
</comment>
<dbReference type="InterPro" id="IPR005511">
    <property type="entry name" value="SMP-30"/>
</dbReference>
<feature type="active site" description="Proton donor/acceptor" evidence="2">
    <location>
        <position position="223"/>
    </location>
</feature>
<accession>A0A8E2ERA7</accession>
<gene>
    <name evidence="5" type="ORF">AOQ84DRAFT_400682</name>
</gene>
<evidence type="ECO:0000256" key="1">
    <source>
        <dbReference type="ARBA" id="ARBA00008853"/>
    </source>
</evidence>